<sequence>MQYDSLTLQSVRRFLPRFLPHEGEVFHAPPHDGPLLEWSSTEDGAELLECNGKPLVRIGYRDRRWFFSLMDSNAAPIRSGSRAEARLLAECYARRVVRV</sequence>
<reference evidence="1 2" key="1">
    <citation type="submission" date="2019-05" db="EMBL/GenBank/DDBJ databases">
        <authorList>
            <person name="Zhou X."/>
        </authorList>
    </citation>
    <scope>NUCLEOTIDE SEQUENCE [LARGE SCALE GENOMIC DNA]</scope>
    <source>
        <strain evidence="1 2">DSM 432</strain>
    </source>
</reference>
<dbReference type="AlphaFoldDB" id="A0A6C1KRD7"/>
<dbReference type="OrthoDB" id="9931644at2"/>
<gene>
    <name evidence="1" type="ORF">FBQ73_13020</name>
</gene>
<accession>A0A6C1KRD7</accession>
<comment type="caution">
    <text evidence="1">The sequence shown here is derived from an EMBL/GenBank/DDBJ whole genome shotgun (WGS) entry which is preliminary data.</text>
</comment>
<dbReference type="GeneID" id="95774379"/>
<dbReference type="EMBL" id="VAUP01000028">
    <property type="protein sequence ID" value="TLX42556.1"/>
    <property type="molecule type" value="Genomic_DNA"/>
</dbReference>
<dbReference type="RefSeq" id="WP_138399916.1">
    <property type="nucleotide sequence ID" value="NZ_JBAFVI010000008.1"/>
</dbReference>
<name>A0A6C1KRD7_XANAU</name>
<organism evidence="1 2">
    <name type="scientific">Xanthobacter autotrophicus</name>
    <dbReference type="NCBI Taxonomy" id="280"/>
    <lineage>
        <taxon>Bacteria</taxon>
        <taxon>Pseudomonadati</taxon>
        <taxon>Pseudomonadota</taxon>
        <taxon>Alphaproteobacteria</taxon>
        <taxon>Hyphomicrobiales</taxon>
        <taxon>Xanthobacteraceae</taxon>
        <taxon>Xanthobacter</taxon>
    </lineage>
</organism>
<proteinExistence type="predicted"/>
<evidence type="ECO:0000313" key="1">
    <source>
        <dbReference type="EMBL" id="TLX42556.1"/>
    </source>
</evidence>
<protein>
    <submittedName>
        <fullName evidence="1">Uncharacterized protein</fullName>
    </submittedName>
</protein>
<evidence type="ECO:0000313" key="2">
    <source>
        <dbReference type="Proteomes" id="UP000305131"/>
    </source>
</evidence>
<dbReference type="Proteomes" id="UP000305131">
    <property type="component" value="Unassembled WGS sequence"/>
</dbReference>